<evidence type="ECO:0000313" key="14">
    <source>
        <dbReference type="EMBL" id="SCF17708.1"/>
    </source>
</evidence>
<comment type="catalytic activity">
    <reaction evidence="1 12">
        <text>Hydrolysis of terminal, non-reducing beta-D-glucosyl residues with release of beta-D-glucose.</text>
        <dbReference type="EC" id="3.2.1.21"/>
    </reaction>
</comment>
<dbReference type="EMBL" id="LT607412">
    <property type="protein sequence ID" value="SCF17708.1"/>
    <property type="molecule type" value="Genomic_DNA"/>
</dbReference>
<keyword evidence="4 12" id="KW-0378">Hydrolase</keyword>
<feature type="compositionally biased region" description="Polar residues" evidence="13">
    <location>
        <begin position="1"/>
        <end position="13"/>
    </location>
</feature>
<evidence type="ECO:0000313" key="15">
    <source>
        <dbReference type="Proteomes" id="UP000198243"/>
    </source>
</evidence>
<sequence length="470" mass="52121">MDTDLTRPTTTGQADPIDTLPPTFRWGVATSSYQIEGAVAEDGRTPSIWDTFCRVPGAVANGDHGDVACDHYHRMPQDVALIADLGLDTYRFSVAWPRVQPGGRGPANPAGLAFYDRLVDELLGRGVDPWVTLYHWDLPQELEDAGGWPNRDTAYRFADYAELVFGALGDRVKTWTTLNEPWCSAMLGYAYGDHAPGRRNLGDGIAAAHHLLLGHGLAVQRLRAAAATPIELGLTVNLSTADPATDSAVDRDAARAADGLGNRLYLDPVFRGSYPQDVVADLAADGVRIPVQEGDLEVISAPIDVLGVNFYFGQVHSGVDEQGRDRDEHGKPVRRVIRRDLPRTAMDWEIVPESFTELLVRLHRDYPGVPMVITENGAAFDDKPDADGFVADDDRVAYLTEHLRAVARARQAGADVRGYFAWSLMDNFEWAYGYDKRFGIVRVDYDTQRRTPKRSALWYRDTVRRVRGER</sequence>
<dbReference type="InterPro" id="IPR033132">
    <property type="entry name" value="GH_1_N_CS"/>
</dbReference>
<dbReference type="PROSITE" id="PS00653">
    <property type="entry name" value="GLYCOSYL_HYDROL_F1_2"/>
    <property type="match status" value="1"/>
</dbReference>
<evidence type="ECO:0000256" key="2">
    <source>
        <dbReference type="ARBA" id="ARBA00010838"/>
    </source>
</evidence>
<dbReference type="InterPro" id="IPR001360">
    <property type="entry name" value="Glyco_hydro_1"/>
</dbReference>
<comment type="similarity">
    <text evidence="2 12">Belongs to the glycosyl hydrolase 1 family.</text>
</comment>
<evidence type="ECO:0000256" key="7">
    <source>
        <dbReference type="ARBA" id="ARBA00023295"/>
    </source>
</evidence>
<feature type="binding site" evidence="10">
    <location>
        <position position="135"/>
    </location>
    <ligand>
        <name>substrate</name>
    </ligand>
</feature>
<dbReference type="Proteomes" id="UP000198243">
    <property type="component" value="Chromosome I"/>
</dbReference>
<evidence type="ECO:0000256" key="13">
    <source>
        <dbReference type="SAM" id="MobiDB-lite"/>
    </source>
</evidence>
<dbReference type="PROSITE" id="PS00572">
    <property type="entry name" value="GLYCOSYL_HYDROL_F1_1"/>
    <property type="match status" value="1"/>
</dbReference>
<accession>A0A1C4YAG4</accession>
<evidence type="ECO:0000256" key="6">
    <source>
        <dbReference type="ARBA" id="ARBA00023277"/>
    </source>
</evidence>
<dbReference type="Gene3D" id="3.20.20.80">
    <property type="entry name" value="Glycosidases"/>
    <property type="match status" value="1"/>
</dbReference>
<dbReference type="GO" id="GO:0005829">
    <property type="term" value="C:cytosol"/>
    <property type="evidence" value="ECO:0007669"/>
    <property type="project" value="TreeGrafter"/>
</dbReference>
<evidence type="ECO:0000256" key="8">
    <source>
        <dbReference type="ARBA" id="ARBA00023326"/>
    </source>
</evidence>
<keyword evidence="8" id="KW-0624">Polysaccharide degradation</keyword>
<evidence type="ECO:0000256" key="1">
    <source>
        <dbReference type="ARBA" id="ARBA00000448"/>
    </source>
</evidence>
<keyword evidence="6" id="KW-0119">Carbohydrate metabolism</keyword>
<keyword evidence="7 12" id="KW-0326">Glycosidase</keyword>
<feature type="binding site" evidence="10">
    <location>
        <position position="34"/>
    </location>
    <ligand>
        <name>substrate</name>
    </ligand>
</feature>
<evidence type="ECO:0000256" key="12">
    <source>
        <dbReference type="RuleBase" id="RU361175"/>
    </source>
</evidence>
<keyword evidence="15" id="KW-1185">Reference proteome</keyword>
<feature type="active site" description="Nucleophile" evidence="9 11">
    <location>
        <position position="375"/>
    </location>
</feature>
<dbReference type="FunFam" id="3.20.20.80:FF:000004">
    <property type="entry name" value="Beta-glucosidase 6-phospho-beta-glucosidase"/>
    <property type="match status" value="1"/>
</dbReference>
<evidence type="ECO:0000256" key="5">
    <source>
        <dbReference type="ARBA" id="ARBA00023001"/>
    </source>
</evidence>
<protein>
    <recommendedName>
        <fullName evidence="3 12">Beta-glucosidase</fullName>
        <ecNumber evidence="3 12">3.2.1.21</ecNumber>
    </recommendedName>
</protein>
<dbReference type="Pfam" id="PF00232">
    <property type="entry name" value="Glyco_hydro_1"/>
    <property type="match status" value="1"/>
</dbReference>
<dbReference type="InterPro" id="IPR018120">
    <property type="entry name" value="Glyco_hydro_1_AS"/>
</dbReference>
<feature type="binding site" evidence="10">
    <location>
        <begin position="429"/>
        <end position="430"/>
    </location>
    <ligand>
        <name>substrate</name>
    </ligand>
</feature>
<dbReference type="RefSeq" id="WP_089021536.1">
    <property type="nucleotide sequence ID" value="NZ_LT607412.1"/>
</dbReference>
<evidence type="ECO:0000256" key="10">
    <source>
        <dbReference type="PIRSR" id="PIRSR617736-2"/>
    </source>
</evidence>
<dbReference type="OrthoDB" id="3182512at2"/>
<dbReference type="PANTHER" id="PTHR10353">
    <property type="entry name" value="GLYCOSYL HYDROLASE"/>
    <property type="match status" value="1"/>
</dbReference>
<dbReference type="SUPFAM" id="SSF51445">
    <property type="entry name" value="(Trans)glycosidases"/>
    <property type="match status" value="1"/>
</dbReference>
<evidence type="ECO:0000256" key="3">
    <source>
        <dbReference type="ARBA" id="ARBA00012744"/>
    </source>
</evidence>
<feature type="binding site" evidence="10">
    <location>
        <position position="311"/>
    </location>
    <ligand>
        <name>substrate</name>
    </ligand>
</feature>
<dbReference type="EC" id="3.2.1.21" evidence="3 12"/>
<dbReference type="InterPro" id="IPR017736">
    <property type="entry name" value="Glyco_hydro_1_beta-glucosidase"/>
</dbReference>
<dbReference type="AlphaFoldDB" id="A0A1C4YAG4"/>
<proteinExistence type="inferred from homology"/>
<organism evidence="14 15">
    <name type="scientific">Micromonospora coriariae</name>
    <dbReference type="NCBI Taxonomy" id="285665"/>
    <lineage>
        <taxon>Bacteria</taxon>
        <taxon>Bacillati</taxon>
        <taxon>Actinomycetota</taxon>
        <taxon>Actinomycetes</taxon>
        <taxon>Micromonosporales</taxon>
        <taxon>Micromonosporaceae</taxon>
        <taxon>Micromonospora</taxon>
    </lineage>
</organism>
<dbReference type="GO" id="GO:0008422">
    <property type="term" value="F:beta-glucosidase activity"/>
    <property type="evidence" value="ECO:0007669"/>
    <property type="project" value="UniProtKB-EC"/>
</dbReference>
<feature type="region of interest" description="Disordered" evidence="13">
    <location>
        <begin position="1"/>
        <end position="21"/>
    </location>
</feature>
<name>A0A1C4YAG4_9ACTN</name>
<feature type="binding site" evidence="10">
    <location>
        <position position="179"/>
    </location>
    <ligand>
        <name>substrate</name>
    </ligand>
</feature>
<reference evidence="15" key="1">
    <citation type="submission" date="2016-06" db="EMBL/GenBank/DDBJ databases">
        <authorList>
            <person name="Varghese N."/>
            <person name="Submissions Spin"/>
        </authorList>
    </citation>
    <scope>NUCLEOTIDE SEQUENCE [LARGE SCALE GENOMIC DNA]</scope>
    <source>
        <strain evidence="15">DSM 44875</strain>
    </source>
</reference>
<feature type="binding site" evidence="10">
    <location>
        <position position="422"/>
    </location>
    <ligand>
        <name>substrate</name>
    </ligand>
</feature>
<dbReference type="PANTHER" id="PTHR10353:SF36">
    <property type="entry name" value="LP05116P"/>
    <property type="match status" value="1"/>
</dbReference>
<dbReference type="PRINTS" id="PR00131">
    <property type="entry name" value="GLHYDRLASE1"/>
</dbReference>
<dbReference type="NCBIfam" id="TIGR03356">
    <property type="entry name" value="BGL"/>
    <property type="match status" value="1"/>
</dbReference>
<evidence type="ECO:0000256" key="4">
    <source>
        <dbReference type="ARBA" id="ARBA00022801"/>
    </source>
</evidence>
<gene>
    <name evidence="14" type="ORF">GA0070607_6493</name>
</gene>
<evidence type="ECO:0000256" key="11">
    <source>
        <dbReference type="PROSITE-ProRule" id="PRU10055"/>
    </source>
</evidence>
<evidence type="ECO:0000256" key="9">
    <source>
        <dbReference type="PIRSR" id="PIRSR617736-1"/>
    </source>
</evidence>
<feature type="active site" description="Proton donor" evidence="9">
    <location>
        <position position="180"/>
    </location>
</feature>
<dbReference type="GO" id="GO:0030245">
    <property type="term" value="P:cellulose catabolic process"/>
    <property type="evidence" value="ECO:0007669"/>
    <property type="project" value="UniProtKB-KW"/>
</dbReference>
<keyword evidence="5" id="KW-0136">Cellulose degradation</keyword>
<dbReference type="InterPro" id="IPR017853">
    <property type="entry name" value="GH"/>
</dbReference>